<name>A0A9Q2XLZ3_9PSED</name>
<reference evidence="2" key="2">
    <citation type="journal article" date="2023" name="Plant Pathol.">
        <title>Dismantling and reorganizing Pseudomonas marginalis sensu#lato.</title>
        <authorList>
            <person name="Sawada H."/>
            <person name="Fujikawa T."/>
            <person name="Satou M."/>
        </authorList>
    </citation>
    <scope>NUCLEOTIDE SEQUENCE</scope>
    <source>
        <strain evidence="2">MAFF 301350</strain>
    </source>
</reference>
<protein>
    <submittedName>
        <fullName evidence="2">GNAT family N-acetyltransferase</fullName>
    </submittedName>
</protein>
<proteinExistence type="predicted"/>
<dbReference type="Pfam" id="PF13508">
    <property type="entry name" value="Acetyltransf_7"/>
    <property type="match status" value="1"/>
</dbReference>
<dbReference type="EMBL" id="JAHTBI010000054">
    <property type="protein sequence ID" value="MBV6288551.1"/>
    <property type="molecule type" value="Genomic_DNA"/>
</dbReference>
<keyword evidence="3" id="KW-1185">Reference proteome</keyword>
<dbReference type="PROSITE" id="PS51186">
    <property type="entry name" value="GNAT"/>
    <property type="match status" value="1"/>
</dbReference>
<dbReference type="AlphaFoldDB" id="A0A9Q2XLZ3"/>
<dbReference type="InterPro" id="IPR000182">
    <property type="entry name" value="GNAT_dom"/>
</dbReference>
<evidence type="ECO:0000259" key="1">
    <source>
        <dbReference type="PROSITE" id="PS51186"/>
    </source>
</evidence>
<dbReference type="Proteomes" id="UP001106592">
    <property type="component" value="Unassembled WGS sequence"/>
</dbReference>
<evidence type="ECO:0000313" key="2">
    <source>
        <dbReference type="EMBL" id="MBV6288551.1"/>
    </source>
</evidence>
<sequence>MRASAKGEAWVARAGEIIAALNLSAVPDGFWLTGLLVAPDWRGRHVARQLIEQATCTKAGTLWLFCHPELQAFYQPLGFALAAQMPMQLNERLARYQRSKPLIALARCQSSLAGSSPGNSTSV</sequence>
<accession>A0A9Q2XLZ3</accession>
<feature type="domain" description="N-acetyltransferase" evidence="1">
    <location>
        <begin position="1"/>
        <end position="103"/>
    </location>
</feature>
<dbReference type="GO" id="GO:0016747">
    <property type="term" value="F:acyltransferase activity, transferring groups other than amino-acyl groups"/>
    <property type="evidence" value="ECO:0007669"/>
    <property type="project" value="InterPro"/>
</dbReference>
<gene>
    <name evidence="2" type="ORF">KUO17_16195</name>
</gene>
<comment type="caution">
    <text evidence="2">The sequence shown here is derived from an EMBL/GenBank/DDBJ whole genome shotgun (WGS) entry which is preliminary data.</text>
</comment>
<organism evidence="2 3">
    <name type="scientific">Pseudomonas aegrilactucae</name>
    <dbReference type="NCBI Taxonomy" id="2854028"/>
    <lineage>
        <taxon>Bacteria</taxon>
        <taxon>Pseudomonadati</taxon>
        <taxon>Pseudomonadota</taxon>
        <taxon>Gammaproteobacteria</taxon>
        <taxon>Pseudomonadales</taxon>
        <taxon>Pseudomonadaceae</taxon>
        <taxon>Pseudomonas</taxon>
    </lineage>
</organism>
<reference evidence="2" key="1">
    <citation type="journal article" date="2022" name="Int. J. Syst. Evol. Microbiol.">
        <title>Pseudomonas aegrilactucae sp. nov. and Pseudomonas morbosilactucae sp. nov., pathogens causing bacterial rot of lettuce in Japan.</title>
        <authorList>
            <person name="Sawada H."/>
            <person name="Fujikawa T."/>
            <person name="Satou M."/>
        </authorList>
    </citation>
    <scope>NUCLEOTIDE SEQUENCE</scope>
    <source>
        <strain evidence="2">MAFF 301350</strain>
    </source>
</reference>
<evidence type="ECO:0000313" key="3">
    <source>
        <dbReference type="Proteomes" id="UP001106592"/>
    </source>
</evidence>
<dbReference type="CDD" id="cd04301">
    <property type="entry name" value="NAT_SF"/>
    <property type="match status" value="1"/>
</dbReference>